<dbReference type="PANTHER" id="PTHR43194">
    <property type="entry name" value="HYDROLASE ALPHA/BETA FOLD FAMILY"/>
    <property type="match status" value="1"/>
</dbReference>
<evidence type="ECO:0000313" key="2">
    <source>
        <dbReference type="EMBL" id="PSR84124.1"/>
    </source>
</evidence>
<protein>
    <submittedName>
        <fullName evidence="2">Putative valacyclovir hydrolase</fullName>
    </submittedName>
</protein>
<proteinExistence type="predicted"/>
<dbReference type="InterPro" id="IPR050228">
    <property type="entry name" value="Carboxylesterase_BioH"/>
</dbReference>
<dbReference type="AlphaFoldDB" id="A0A2T3A748"/>
<reference evidence="2 3" key="1">
    <citation type="journal article" date="2018" name="Mycol. Prog.">
        <title>Coniella lustricola, a new species from submerged detritus.</title>
        <authorList>
            <person name="Raudabaugh D.B."/>
            <person name="Iturriaga T."/>
            <person name="Carver A."/>
            <person name="Mondo S."/>
            <person name="Pangilinan J."/>
            <person name="Lipzen A."/>
            <person name="He G."/>
            <person name="Amirebrahimi M."/>
            <person name="Grigoriev I.V."/>
            <person name="Miller A.N."/>
        </authorList>
    </citation>
    <scope>NUCLEOTIDE SEQUENCE [LARGE SCALE GENOMIC DNA]</scope>
    <source>
        <strain evidence="2 3">B22-T-1</strain>
    </source>
</reference>
<gene>
    <name evidence="2" type="ORF">BD289DRAFT_453492</name>
</gene>
<dbReference type="Gene3D" id="3.40.50.1820">
    <property type="entry name" value="alpha/beta hydrolase"/>
    <property type="match status" value="1"/>
</dbReference>
<evidence type="ECO:0000313" key="3">
    <source>
        <dbReference type="Proteomes" id="UP000241462"/>
    </source>
</evidence>
<dbReference type="GO" id="GO:0016787">
    <property type="term" value="F:hydrolase activity"/>
    <property type="evidence" value="ECO:0007669"/>
    <property type="project" value="UniProtKB-KW"/>
</dbReference>
<sequence length="342" mass="36882">MAYQHHLPLVVIPRPTTALPHDSSAIPAPTEESMVQVFGKLLPPATYLTTPYGRAAYYVYPPRTAASEAGNNTTPRRILMIHGVQTPALGLHPLATALRNLYPAAEIASVDLWGHGLTDTPLAPHVPALFHSLIDTVLEALQWREPVHLVGYSFGGSLAAGYAALQPQKIATVVFVAPAGLLHVTVVPEEMRKKYGMQEPLEDNDNDIDELGARDMTFQFLEGGALVVPNDWEASVARGEVVAPAVRDWELKNHAGHAASVVAVFRDGQVFGNFASFRTAVENLGQDKLLGIVGEKDEFCGERNLADVGVTRAVVVSDAGHGLVRERVAEVAAAIKQFWGLK</sequence>
<keyword evidence="2" id="KW-0378">Hydrolase</keyword>
<dbReference type="SUPFAM" id="SSF53474">
    <property type="entry name" value="alpha/beta-Hydrolases"/>
    <property type="match status" value="1"/>
</dbReference>
<dbReference type="InterPro" id="IPR000073">
    <property type="entry name" value="AB_hydrolase_1"/>
</dbReference>
<dbReference type="Pfam" id="PF00561">
    <property type="entry name" value="Abhydrolase_1"/>
    <property type="match status" value="1"/>
</dbReference>
<feature type="domain" description="AB hydrolase-1" evidence="1">
    <location>
        <begin position="79"/>
        <end position="197"/>
    </location>
</feature>
<dbReference type="PANTHER" id="PTHR43194:SF2">
    <property type="entry name" value="PEROXISOMAL MEMBRANE PROTEIN LPX1"/>
    <property type="match status" value="1"/>
</dbReference>
<dbReference type="EMBL" id="KZ678448">
    <property type="protein sequence ID" value="PSR84124.1"/>
    <property type="molecule type" value="Genomic_DNA"/>
</dbReference>
<evidence type="ECO:0000259" key="1">
    <source>
        <dbReference type="Pfam" id="PF00561"/>
    </source>
</evidence>
<name>A0A2T3A748_9PEZI</name>
<dbReference type="InterPro" id="IPR029058">
    <property type="entry name" value="AB_hydrolase_fold"/>
</dbReference>
<dbReference type="Proteomes" id="UP000241462">
    <property type="component" value="Unassembled WGS sequence"/>
</dbReference>
<dbReference type="STRING" id="2025994.A0A2T3A748"/>
<keyword evidence="3" id="KW-1185">Reference proteome</keyword>
<dbReference type="InParanoid" id="A0A2T3A748"/>
<dbReference type="OrthoDB" id="408373at2759"/>
<organism evidence="2 3">
    <name type="scientific">Coniella lustricola</name>
    <dbReference type="NCBI Taxonomy" id="2025994"/>
    <lineage>
        <taxon>Eukaryota</taxon>
        <taxon>Fungi</taxon>
        <taxon>Dikarya</taxon>
        <taxon>Ascomycota</taxon>
        <taxon>Pezizomycotina</taxon>
        <taxon>Sordariomycetes</taxon>
        <taxon>Sordariomycetidae</taxon>
        <taxon>Diaporthales</taxon>
        <taxon>Schizoparmaceae</taxon>
        <taxon>Coniella</taxon>
    </lineage>
</organism>
<accession>A0A2T3A748</accession>